<dbReference type="EMBL" id="JACXVP010000012">
    <property type="protein sequence ID" value="KAG5573142.1"/>
    <property type="molecule type" value="Genomic_DNA"/>
</dbReference>
<reference evidence="2 3" key="1">
    <citation type="submission" date="2020-09" db="EMBL/GenBank/DDBJ databases">
        <title>De no assembly of potato wild relative species, Solanum commersonii.</title>
        <authorList>
            <person name="Cho K."/>
        </authorList>
    </citation>
    <scope>NUCLEOTIDE SEQUENCE [LARGE SCALE GENOMIC DNA]</scope>
    <source>
        <strain evidence="2">LZ3.2</strain>
        <tissue evidence="2">Leaf</tissue>
    </source>
</reference>
<evidence type="ECO:0000313" key="2">
    <source>
        <dbReference type="EMBL" id="KAG5573142.1"/>
    </source>
</evidence>
<name>A0A9J5WE30_SOLCO</name>
<comment type="caution">
    <text evidence="2">The sequence shown here is derived from an EMBL/GenBank/DDBJ whole genome shotgun (WGS) entry which is preliminary data.</text>
</comment>
<comment type="similarity">
    <text evidence="1">Belongs to the ARG7 family.</text>
</comment>
<dbReference type="PANTHER" id="PTHR31175:SF111">
    <property type="entry name" value="AUXIN-RESPONSIVE PROTEIN SAUR68-LIKE"/>
    <property type="match status" value="1"/>
</dbReference>
<dbReference type="GO" id="GO:0009733">
    <property type="term" value="P:response to auxin"/>
    <property type="evidence" value="ECO:0007669"/>
    <property type="project" value="InterPro"/>
</dbReference>
<evidence type="ECO:0000256" key="1">
    <source>
        <dbReference type="ARBA" id="ARBA00006974"/>
    </source>
</evidence>
<sequence length="83" mass="9171">MAMLSAKKLIKMAEALCISLDYRVVVLLHYLVIQPSMDYIISLIKKGVATKDLQKALLLSIPSCCCSTSSLHLESGNQQILVY</sequence>
<protein>
    <submittedName>
        <fullName evidence="2">Uncharacterized protein</fullName>
    </submittedName>
</protein>
<dbReference type="PANTHER" id="PTHR31175">
    <property type="entry name" value="AUXIN-RESPONSIVE FAMILY PROTEIN"/>
    <property type="match status" value="1"/>
</dbReference>
<dbReference type="AlphaFoldDB" id="A0A9J5WE30"/>
<accession>A0A9J5WE30</accession>
<keyword evidence="3" id="KW-1185">Reference proteome</keyword>
<gene>
    <name evidence="2" type="ORF">H5410_062908</name>
</gene>
<dbReference type="OrthoDB" id="1721152at2759"/>
<dbReference type="Proteomes" id="UP000824120">
    <property type="component" value="Chromosome 12"/>
</dbReference>
<dbReference type="InterPro" id="IPR003676">
    <property type="entry name" value="SAUR_fam"/>
</dbReference>
<evidence type="ECO:0000313" key="3">
    <source>
        <dbReference type="Proteomes" id="UP000824120"/>
    </source>
</evidence>
<proteinExistence type="inferred from homology"/>
<organism evidence="2 3">
    <name type="scientific">Solanum commersonii</name>
    <name type="common">Commerson's wild potato</name>
    <name type="synonym">Commerson's nightshade</name>
    <dbReference type="NCBI Taxonomy" id="4109"/>
    <lineage>
        <taxon>Eukaryota</taxon>
        <taxon>Viridiplantae</taxon>
        <taxon>Streptophyta</taxon>
        <taxon>Embryophyta</taxon>
        <taxon>Tracheophyta</taxon>
        <taxon>Spermatophyta</taxon>
        <taxon>Magnoliopsida</taxon>
        <taxon>eudicotyledons</taxon>
        <taxon>Gunneridae</taxon>
        <taxon>Pentapetalae</taxon>
        <taxon>asterids</taxon>
        <taxon>lamiids</taxon>
        <taxon>Solanales</taxon>
        <taxon>Solanaceae</taxon>
        <taxon>Solanoideae</taxon>
        <taxon>Solaneae</taxon>
        <taxon>Solanum</taxon>
    </lineage>
</organism>